<comment type="subcellular location">
    <subcellularLocation>
        <location evidence="1">Cell membrane</location>
        <topology evidence="1">Lipid-anchor</topology>
    </subcellularLocation>
</comment>
<keyword evidence="5" id="KW-0472">Membrane</keyword>
<evidence type="ECO:0000313" key="10">
    <source>
        <dbReference type="Proteomes" id="UP000199599"/>
    </source>
</evidence>
<dbReference type="GO" id="GO:0005886">
    <property type="term" value="C:plasma membrane"/>
    <property type="evidence" value="ECO:0007669"/>
    <property type="project" value="UniProtKB-SubCell"/>
</dbReference>
<evidence type="ECO:0000256" key="4">
    <source>
        <dbReference type="ARBA" id="ARBA00022729"/>
    </source>
</evidence>
<dbReference type="Proteomes" id="UP000199599">
    <property type="component" value="Unassembled WGS sequence"/>
</dbReference>
<dbReference type="PANTHER" id="PTHR34296:SF2">
    <property type="entry name" value="ABC TRANSPORTER GUANOSINE-BINDING PROTEIN NUPN"/>
    <property type="match status" value="1"/>
</dbReference>
<dbReference type="PANTHER" id="PTHR34296">
    <property type="entry name" value="TRANSCRIPTIONAL ACTIVATOR PROTEIN MED"/>
    <property type="match status" value="1"/>
</dbReference>
<organism evidence="9 10">
    <name type="scientific">Lactobacillus bombicola</name>
    <dbReference type="NCBI Taxonomy" id="1505723"/>
    <lineage>
        <taxon>Bacteria</taxon>
        <taxon>Bacillati</taxon>
        <taxon>Bacillota</taxon>
        <taxon>Bacilli</taxon>
        <taxon>Lactobacillales</taxon>
        <taxon>Lactobacillaceae</taxon>
        <taxon>Lactobacillus</taxon>
    </lineage>
</organism>
<feature type="signal peptide" evidence="7">
    <location>
        <begin position="1"/>
        <end position="23"/>
    </location>
</feature>
<dbReference type="PROSITE" id="PS51257">
    <property type="entry name" value="PROKAR_LIPOPROTEIN"/>
    <property type="match status" value="1"/>
</dbReference>
<dbReference type="RefSeq" id="WP_090092468.1">
    <property type="nucleotide sequence ID" value="NZ_CBCRVU010000002.1"/>
</dbReference>
<dbReference type="InterPro" id="IPR028082">
    <property type="entry name" value="Peripla_BP_I"/>
</dbReference>
<evidence type="ECO:0000256" key="5">
    <source>
        <dbReference type="ARBA" id="ARBA00023136"/>
    </source>
</evidence>
<dbReference type="CDD" id="cd06354">
    <property type="entry name" value="PBP1_PrnA-like"/>
    <property type="match status" value="1"/>
</dbReference>
<gene>
    <name evidence="9" type="ORF">SAMN04487792_0501</name>
</gene>
<proteinExistence type="inferred from homology"/>
<evidence type="ECO:0000256" key="2">
    <source>
        <dbReference type="ARBA" id="ARBA00008610"/>
    </source>
</evidence>
<keyword evidence="6" id="KW-0449">Lipoprotein</keyword>
<dbReference type="Gene3D" id="3.40.50.2300">
    <property type="match status" value="2"/>
</dbReference>
<comment type="similarity">
    <text evidence="2">Belongs to the BMP lipoprotein family.</text>
</comment>
<dbReference type="EMBL" id="FOMN01000002">
    <property type="protein sequence ID" value="SFD36417.1"/>
    <property type="molecule type" value="Genomic_DNA"/>
</dbReference>
<accession>A0A1I1RQY4</accession>
<dbReference type="STRING" id="1505723.SAMN04487792_0501"/>
<feature type="chain" id="PRO_5039142317" evidence="7">
    <location>
        <begin position="24"/>
        <end position="354"/>
    </location>
</feature>
<dbReference type="InterPro" id="IPR050957">
    <property type="entry name" value="BMP_lipoprotein"/>
</dbReference>
<evidence type="ECO:0000256" key="3">
    <source>
        <dbReference type="ARBA" id="ARBA00022475"/>
    </source>
</evidence>
<keyword evidence="3" id="KW-1003">Cell membrane</keyword>
<evidence type="ECO:0000259" key="8">
    <source>
        <dbReference type="Pfam" id="PF02608"/>
    </source>
</evidence>
<dbReference type="InterPro" id="IPR003760">
    <property type="entry name" value="PnrA-like"/>
</dbReference>
<evidence type="ECO:0000256" key="7">
    <source>
        <dbReference type="SAM" id="SignalP"/>
    </source>
</evidence>
<evidence type="ECO:0000256" key="6">
    <source>
        <dbReference type="ARBA" id="ARBA00023288"/>
    </source>
</evidence>
<dbReference type="AlphaFoldDB" id="A0A1I1RQY4"/>
<sequence>MGKKITKLLSLGVVATSAILLFTACTGKKQGSTGQSKKDSIALITDSNGISDQSFNEAAWAGFKAYGKEHNLQKGSGYQYFESNSATDFTPNFDQAAKSGYDTIYGIGYMLKDAVKAAAKKNPKKNFVIIDDIITKQKNVTSVTFKSNEAAYLAGVAAAYTTKTNKVAFIGGAKAVTIESFASGFKQGVTDAAKALNKKIEVTEQYIGNFTATDKAKSMAQSLYANKYDVIFHAAGSAGNGVFQEAKAYNQMRSASQRVWVVGVDVDQAKLGNYKSKDGQKGNFTLTSVLKRLDVATKSIADQAAKGKFPGGKHLVYSLKDNGVSVTKGSMSPKAWTAVQKAKTQIVSGRVKVK</sequence>
<reference evidence="10" key="1">
    <citation type="submission" date="2016-10" db="EMBL/GenBank/DDBJ databases">
        <authorList>
            <person name="Varghese N."/>
            <person name="Submissions S."/>
        </authorList>
    </citation>
    <scope>NUCLEOTIDE SEQUENCE [LARGE SCALE GENOMIC DNA]</scope>
    <source>
        <strain evidence="10">R-53102</strain>
    </source>
</reference>
<evidence type="ECO:0000313" key="9">
    <source>
        <dbReference type="EMBL" id="SFD36417.1"/>
    </source>
</evidence>
<keyword evidence="4 7" id="KW-0732">Signal</keyword>
<name>A0A1I1RQY4_9LACO</name>
<feature type="domain" description="ABC transporter substrate-binding protein PnrA-like" evidence="8">
    <location>
        <begin position="44"/>
        <end position="334"/>
    </location>
</feature>
<dbReference type="SUPFAM" id="SSF53822">
    <property type="entry name" value="Periplasmic binding protein-like I"/>
    <property type="match status" value="1"/>
</dbReference>
<protein>
    <submittedName>
        <fullName evidence="9">Nucleoside-binding protein</fullName>
    </submittedName>
</protein>
<dbReference type="Pfam" id="PF02608">
    <property type="entry name" value="Bmp"/>
    <property type="match status" value="1"/>
</dbReference>
<evidence type="ECO:0000256" key="1">
    <source>
        <dbReference type="ARBA" id="ARBA00004193"/>
    </source>
</evidence>